<comment type="caution">
    <text evidence="2">The sequence shown here is derived from an EMBL/GenBank/DDBJ whole genome shotgun (WGS) entry which is preliminary data.</text>
</comment>
<keyword evidence="3" id="KW-1185">Reference proteome</keyword>
<evidence type="ECO:0000313" key="3">
    <source>
        <dbReference type="Proteomes" id="UP000631535"/>
    </source>
</evidence>
<gene>
    <name evidence="2" type="ORF">GCM10012287_16600</name>
</gene>
<feature type="compositionally biased region" description="Basic residues" evidence="1">
    <location>
        <begin position="153"/>
        <end position="166"/>
    </location>
</feature>
<dbReference type="Proteomes" id="UP000631535">
    <property type="component" value="Unassembled WGS sequence"/>
</dbReference>
<accession>A0ABQ2M3F6</accession>
<proteinExistence type="predicted"/>
<sequence>MRPELSTACGFSPPVRRFSTRCYAGRPVPFGCAGRPQLVVGPPRGGCARSEAGGAVPVRDAATPLRSISFHADYGWNRADAVLIVAEPVKHGLLKVRGWRFGSFSPTKAGWEEYRRNFMWSERSEAVHISASSGGFVVANVSSPHGYCSGRRQQQRRHARLPAKTRRGAEGGRAQC</sequence>
<feature type="region of interest" description="Disordered" evidence="1">
    <location>
        <begin position="147"/>
        <end position="176"/>
    </location>
</feature>
<evidence type="ECO:0000256" key="1">
    <source>
        <dbReference type="SAM" id="MobiDB-lite"/>
    </source>
</evidence>
<reference evidence="3" key="1">
    <citation type="journal article" date="2019" name="Int. J. Syst. Evol. Microbiol.">
        <title>The Global Catalogue of Microorganisms (GCM) 10K type strain sequencing project: providing services to taxonomists for standard genome sequencing and annotation.</title>
        <authorList>
            <consortium name="The Broad Institute Genomics Platform"/>
            <consortium name="The Broad Institute Genome Sequencing Center for Infectious Disease"/>
            <person name="Wu L."/>
            <person name="Ma J."/>
        </authorList>
    </citation>
    <scope>NUCLEOTIDE SEQUENCE [LARGE SCALE GENOMIC DNA]</scope>
    <source>
        <strain evidence="3">CGMCC 4.7178</strain>
    </source>
</reference>
<organism evidence="2 3">
    <name type="scientific">Streptomyces daqingensis</name>
    <dbReference type="NCBI Taxonomy" id="1472640"/>
    <lineage>
        <taxon>Bacteria</taxon>
        <taxon>Bacillati</taxon>
        <taxon>Actinomycetota</taxon>
        <taxon>Actinomycetes</taxon>
        <taxon>Kitasatosporales</taxon>
        <taxon>Streptomycetaceae</taxon>
        <taxon>Streptomyces</taxon>
    </lineage>
</organism>
<protein>
    <submittedName>
        <fullName evidence="2">Uncharacterized protein</fullName>
    </submittedName>
</protein>
<dbReference type="EMBL" id="BMMP01000004">
    <property type="protein sequence ID" value="GGO46396.1"/>
    <property type="molecule type" value="Genomic_DNA"/>
</dbReference>
<name>A0ABQ2M3F6_9ACTN</name>
<evidence type="ECO:0000313" key="2">
    <source>
        <dbReference type="EMBL" id="GGO46396.1"/>
    </source>
</evidence>